<dbReference type="InterPro" id="IPR050281">
    <property type="entry name" value="Flavin_monoamine_oxidase"/>
</dbReference>
<dbReference type="GO" id="GO:0006598">
    <property type="term" value="P:polyamine catabolic process"/>
    <property type="evidence" value="ECO:0007669"/>
    <property type="project" value="TreeGrafter"/>
</dbReference>
<dbReference type="STRING" id="1314783.A0A165MW09"/>
<evidence type="ECO:0000313" key="4">
    <source>
        <dbReference type="Proteomes" id="UP000076727"/>
    </source>
</evidence>
<dbReference type="Pfam" id="PF01593">
    <property type="entry name" value="Amino_oxidase"/>
    <property type="match status" value="1"/>
</dbReference>
<dbReference type="InterPro" id="IPR036188">
    <property type="entry name" value="FAD/NAD-bd_sf"/>
</dbReference>
<feature type="signal peptide" evidence="1">
    <location>
        <begin position="1"/>
        <end position="18"/>
    </location>
</feature>
<keyword evidence="4" id="KW-1185">Reference proteome</keyword>
<reference evidence="3 4" key="1">
    <citation type="journal article" date="2016" name="Mol. Biol. Evol.">
        <title>Comparative Genomics of Early-Diverging Mushroom-Forming Fungi Provides Insights into the Origins of Lignocellulose Decay Capabilities.</title>
        <authorList>
            <person name="Nagy L.G."/>
            <person name="Riley R."/>
            <person name="Tritt A."/>
            <person name="Adam C."/>
            <person name="Daum C."/>
            <person name="Floudas D."/>
            <person name="Sun H."/>
            <person name="Yadav J.S."/>
            <person name="Pangilinan J."/>
            <person name="Larsson K.H."/>
            <person name="Matsuura K."/>
            <person name="Barry K."/>
            <person name="Labutti K."/>
            <person name="Kuo R."/>
            <person name="Ohm R.A."/>
            <person name="Bhattacharya S.S."/>
            <person name="Shirouzu T."/>
            <person name="Yoshinaga Y."/>
            <person name="Martin F.M."/>
            <person name="Grigoriev I.V."/>
            <person name="Hibbett D.S."/>
        </authorList>
    </citation>
    <scope>NUCLEOTIDE SEQUENCE [LARGE SCALE GENOMIC DNA]</scope>
    <source>
        <strain evidence="3 4">L-15889</strain>
    </source>
</reference>
<dbReference type="EMBL" id="KV429093">
    <property type="protein sequence ID" value="KZT66197.1"/>
    <property type="molecule type" value="Genomic_DNA"/>
</dbReference>
<evidence type="ECO:0000256" key="1">
    <source>
        <dbReference type="SAM" id="SignalP"/>
    </source>
</evidence>
<dbReference type="SUPFAM" id="SSF51905">
    <property type="entry name" value="FAD/NAD(P)-binding domain"/>
    <property type="match status" value="1"/>
</dbReference>
<dbReference type="GO" id="GO:0016491">
    <property type="term" value="F:oxidoreductase activity"/>
    <property type="evidence" value="ECO:0007669"/>
    <property type="project" value="InterPro"/>
</dbReference>
<evidence type="ECO:0000259" key="2">
    <source>
        <dbReference type="Pfam" id="PF01593"/>
    </source>
</evidence>
<organism evidence="3 4">
    <name type="scientific">Daedalea quercina L-15889</name>
    <dbReference type="NCBI Taxonomy" id="1314783"/>
    <lineage>
        <taxon>Eukaryota</taxon>
        <taxon>Fungi</taxon>
        <taxon>Dikarya</taxon>
        <taxon>Basidiomycota</taxon>
        <taxon>Agaricomycotina</taxon>
        <taxon>Agaricomycetes</taxon>
        <taxon>Polyporales</taxon>
        <taxon>Fomitopsis</taxon>
    </lineage>
</organism>
<dbReference type="PANTHER" id="PTHR10742:SF313">
    <property type="entry name" value="AMINE OXIDASE"/>
    <property type="match status" value="1"/>
</dbReference>
<sequence>MLRVTPLLPLLLGLVASAARLPELRPSQEILEASAVRKDATVLILGGGVAGVTAARTLHEQGIDDFIIVEARGELGGRLMSHSFGAPDRKFTVELGANWVQGTQTGNGVENPIWALAKKHNVTTRPSNYLGSISTYDDSGAFDFLETFDASVKDFTRLVATAGLLTGGRVPKRLVDLTARGGYSLTGSRPESRHQMASEYYQFDWEFGTTPEDTSWLACSWAHNYTFDPASGGFSYENLLAIDQRGFKTLIQEEAREILKPNQLRLNSTVSAIERSRHGVKVTLTDGRVLRANYALCTFSLGVLQYNDVQFIPPLPAWKEEAIHSMSMGTYTKIFVQFPEKFWFDTEMALYADYERGRYPVWQSLDHPFLLPGSGILVVTVTGDFSKRIESLPDSYVQSEVMDVLEMMFPDVDVPEPTDFYFQRWHSDPLFRGSYSNWPAAFLSEHQGNLRANVDERLWFAGEATSRRYFGYLHGAYTEGAAIGLTLAECIRGRGCLGLEHIDRVQNARPYDVM</sequence>
<feature type="domain" description="Amine oxidase" evidence="2">
    <location>
        <begin position="49"/>
        <end position="480"/>
    </location>
</feature>
<dbReference type="Proteomes" id="UP000076727">
    <property type="component" value="Unassembled WGS sequence"/>
</dbReference>
<dbReference type="InterPro" id="IPR002937">
    <property type="entry name" value="Amino_oxidase"/>
</dbReference>
<dbReference type="AlphaFoldDB" id="A0A165MW09"/>
<accession>A0A165MW09</accession>
<keyword evidence="1" id="KW-0732">Signal</keyword>
<gene>
    <name evidence="3" type="ORF">DAEQUDRAFT_746670</name>
</gene>
<proteinExistence type="predicted"/>
<dbReference type="Gene3D" id="3.90.660.10">
    <property type="match status" value="1"/>
</dbReference>
<dbReference type="PANTHER" id="PTHR10742">
    <property type="entry name" value="FLAVIN MONOAMINE OXIDASE"/>
    <property type="match status" value="1"/>
</dbReference>
<dbReference type="Gene3D" id="3.50.50.60">
    <property type="entry name" value="FAD/NAD(P)-binding domain"/>
    <property type="match status" value="1"/>
</dbReference>
<dbReference type="OrthoDB" id="5046242at2759"/>
<evidence type="ECO:0000313" key="3">
    <source>
        <dbReference type="EMBL" id="KZT66197.1"/>
    </source>
</evidence>
<dbReference type="SUPFAM" id="SSF54373">
    <property type="entry name" value="FAD-linked reductases, C-terminal domain"/>
    <property type="match status" value="1"/>
</dbReference>
<feature type="chain" id="PRO_5007862791" evidence="1">
    <location>
        <begin position="19"/>
        <end position="514"/>
    </location>
</feature>
<protein>
    <submittedName>
        <fullName evidence="3">Amine oxidase</fullName>
    </submittedName>
</protein>
<name>A0A165MW09_9APHY</name>